<sequence length="60" mass="6503">MTCALKGIEKCRPVFRPVKLTTISCVRSGPASGVCSRERRIGLTRRRRAAGGCAMSTAYD</sequence>
<dbReference type="EMBL" id="CGCX01000659">
    <property type="protein sequence ID" value="CFR81131.1"/>
    <property type="molecule type" value="Genomic_DNA"/>
</dbReference>
<reference evidence="3 4" key="1">
    <citation type="submission" date="2015-03" db="EMBL/GenBank/DDBJ databases">
        <authorList>
            <consortium name="Pathogen Informatics"/>
        </authorList>
    </citation>
    <scope>NUCLEOTIDE SEQUENCE [LARGE SCALE GENOMIC DNA]</scope>
    <source>
        <strain evidence="1 4">C09601061</strain>
        <strain evidence="3">N09902308</strain>
    </source>
</reference>
<evidence type="ECO:0000313" key="2">
    <source>
        <dbReference type="EMBL" id="COZ41540.1"/>
    </source>
</evidence>
<accession>A0A654U0R8</accession>
<dbReference type="AlphaFoldDB" id="A0A654U0R8"/>
<dbReference type="EMBL" id="CSBK01002023">
    <property type="protein sequence ID" value="COZ41540.1"/>
    <property type="molecule type" value="Genomic_DNA"/>
</dbReference>
<evidence type="ECO:0000313" key="4">
    <source>
        <dbReference type="Proteomes" id="UP000046680"/>
    </source>
</evidence>
<dbReference type="Proteomes" id="UP000046680">
    <property type="component" value="Unassembled WGS sequence"/>
</dbReference>
<evidence type="ECO:0000313" key="3">
    <source>
        <dbReference type="Proteomes" id="UP000039021"/>
    </source>
</evidence>
<dbReference type="Proteomes" id="UP000039021">
    <property type="component" value="Unassembled WGS sequence"/>
</dbReference>
<name>A0A654U0R8_MYCTX</name>
<proteinExistence type="predicted"/>
<protein>
    <submittedName>
        <fullName evidence="1">Uncharacterized protein</fullName>
    </submittedName>
</protein>
<evidence type="ECO:0000313" key="1">
    <source>
        <dbReference type="EMBL" id="CFR81131.1"/>
    </source>
</evidence>
<organism evidence="1 4">
    <name type="scientific">Mycobacterium tuberculosis</name>
    <dbReference type="NCBI Taxonomy" id="1773"/>
    <lineage>
        <taxon>Bacteria</taxon>
        <taxon>Bacillati</taxon>
        <taxon>Actinomycetota</taxon>
        <taxon>Actinomycetes</taxon>
        <taxon>Mycobacteriales</taxon>
        <taxon>Mycobacteriaceae</taxon>
        <taxon>Mycobacterium</taxon>
        <taxon>Mycobacterium tuberculosis complex</taxon>
    </lineage>
</organism>
<reference evidence="2" key="2">
    <citation type="submission" date="2015-03" db="EMBL/GenBank/DDBJ databases">
        <authorList>
            <consortium name="Pathogen Informatics"/>
            <person name="Murphy D."/>
        </authorList>
    </citation>
    <scope>NUCLEOTIDE SEQUENCE</scope>
    <source>
        <strain evidence="2">N09902308</strain>
    </source>
</reference>
<gene>
    <name evidence="1" type="ORF">ERS007657_01907</name>
    <name evidence="2" type="ORF">ERS007739_03727</name>
</gene>